<name>A0A850PRT4_9MYCO</name>
<evidence type="ECO:0000256" key="5">
    <source>
        <dbReference type="SAM" id="SignalP"/>
    </source>
</evidence>
<dbReference type="PANTHER" id="PTHR30222">
    <property type="entry name" value="SPERMIDINE/PUTRESCINE-BINDING PERIPLASMIC PROTEIN"/>
    <property type="match status" value="1"/>
</dbReference>
<dbReference type="InterPro" id="IPR001188">
    <property type="entry name" value="Sperm_putr-bd"/>
</dbReference>
<dbReference type="PRINTS" id="PR00909">
    <property type="entry name" value="SPERMDNBNDNG"/>
</dbReference>
<proteinExistence type="predicted"/>
<sequence length="408" mass="44745">MPEHTTRRQFLTRAAILAAGVPTLGTVLAACGGSDTPESTPSLSLASPENPVTWPIADDNPPIADGLAPETGTLKLYSYADYVSPDAVKSFEDKYGVTVEISTFNDGGEALTKLRSGVDFDIYNANYTEISRLVTGGLLRPLNHSYIGNITNVWPSFTNPWYDQEWRYSVPYTIYTTGIGWRADQVPEDIGALQNPYDSFWDPRYRGKTAVLDDWHTTMAMVLLRNGITDVNTSSEADLAMVGEQLETLVEATSPKVTITAYNDLPAGQLGLAQMWSGDIINAQAYLPEGTGPEVLRYWFPFDGRGMVDNDMLVTLKGGKNPVLAHLFLDHMLDPEVAMQNFSAIGYQPPQTSINPDALVADGFIPENLSAAIVDPEWFDAGYRVLELDPTNDAAWQNVWRTFKAGGS</sequence>
<evidence type="ECO:0000256" key="4">
    <source>
        <dbReference type="ARBA" id="ARBA00022764"/>
    </source>
</evidence>
<comment type="caution">
    <text evidence="6">The sequence shown here is derived from an EMBL/GenBank/DDBJ whole genome shotgun (WGS) entry which is preliminary data.</text>
</comment>
<reference evidence="6 7" key="1">
    <citation type="submission" date="2020-05" db="EMBL/GenBank/DDBJ databases">
        <title>Draft genome sequence of Mycobacterium hippocampi DL, isolated from European seabass, Dicentrarchus labrax, reared in fish farms.</title>
        <authorList>
            <person name="Stathopoulou P."/>
            <person name="Asimakis E."/>
            <person name="Tzokas K."/>
            <person name="Batargias C."/>
            <person name="Tsiamis G."/>
        </authorList>
    </citation>
    <scope>NUCLEOTIDE SEQUENCE [LARGE SCALE GENOMIC DNA]</scope>
    <source>
        <strain evidence="6 7">DL</strain>
    </source>
</reference>
<keyword evidence="2" id="KW-0813">Transport</keyword>
<keyword evidence="4" id="KW-0574">Periplasm</keyword>
<keyword evidence="7" id="KW-1185">Reference proteome</keyword>
<keyword evidence="3 5" id="KW-0732">Signal</keyword>
<dbReference type="InterPro" id="IPR006311">
    <property type="entry name" value="TAT_signal"/>
</dbReference>
<dbReference type="PROSITE" id="PS51257">
    <property type="entry name" value="PROKAR_LIPOPROTEIN"/>
    <property type="match status" value="1"/>
</dbReference>
<comment type="subcellular location">
    <subcellularLocation>
        <location evidence="1">Periplasm</location>
    </subcellularLocation>
</comment>
<evidence type="ECO:0000256" key="2">
    <source>
        <dbReference type="ARBA" id="ARBA00022448"/>
    </source>
</evidence>
<dbReference type="GO" id="GO:0019808">
    <property type="term" value="F:polyamine binding"/>
    <property type="evidence" value="ECO:0007669"/>
    <property type="project" value="InterPro"/>
</dbReference>
<dbReference type="PANTHER" id="PTHR30222:SF17">
    <property type="entry name" value="SPERMIDINE_PUTRESCINE-BINDING PERIPLASMIC PROTEIN"/>
    <property type="match status" value="1"/>
</dbReference>
<gene>
    <name evidence="6" type="ORF">HLY00_5030</name>
</gene>
<organism evidence="6 7">
    <name type="scientific">Mycolicibacterium hippocampi</name>
    <dbReference type="NCBI Taxonomy" id="659824"/>
    <lineage>
        <taxon>Bacteria</taxon>
        <taxon>Bacillati</taxon>
        <taxon>Actinomycetota</taxon>
        <taxon>Actinomycetes</taxon>
        <taxon>Mycobacteriales</taxon>
        <taxon>Mycobacteriaceae</taxon>
        <taxon>Mycolicibacterium</taxon>
    </lineage>
</organism>
<dbReference type="AlphaFoldDB" id="A0A850PRT4"/>
<dbReference type="InterPro" id="IPR006059">
    <property type="entry name" value="SBP"/>
</dbReference>
<dbReference type="GO" id="GO:0015846">
    <property type="term" value="P:polyamine transport"/>
    <property type="evidence" value="ECO:0007669"/>
    <property type="project" value="InterPro"/>
</dbReference>
<dbReference type="Pfam" id="PF13416">
    <property type="entry name" value="SBP_bac_8"/>
    <property type="match status" value="1"/>
</dbReference>
<dbReference type="PROSITE" id="PS51318">
    <property type="entry name" value="TAT"/>
    <property type="match status" value="1"/>
</dbReference>
<feature type="signal peptide" evidence="5">
    <location>
        <begin position="1"/>
        <end position="29"/>
    </location>
</feature>
<evidence type="ECO:0000313" key="7">
    <source>
        <dbReference type="Proteomes" id="UP000570517"/>
    </source>
</evidence>
<evidence type="ECO:0000256" key="3">
    <source>
        <dbReference type="ARBA" id="ARBA00022729"/>
    </source>
</evidence>
<dbReference type="Gene3D" id="3.40.190.10">
    <property type="entry name" value="Periplasmic binding protein-like II"/>
    <property type="match status" value="2"/>
</dbReference>
<dbReference type="CDD" id="cd13590">
    <property type="entry name" value="PBP2_PotD_PotF_like"/>
    <property type="match status" value="1"/>
</dbReference>
<dbReference type="GO" id="GO:0042597">
    <property type="term" value="C:periplasmic space"/>
    <property type="evidence" value="ECO:0007669"/>
    <property type="project" value="UniProtKB-SubCell"/>
</dbReference>
<dbReference type="EMBL" id="JABFYL010000048">
    <property type="protein sequence ID" value="NVN53061.1"/>
    <property type="molecule type" value="Genomic_DNA"/>
</dbReference>
<dbReference type="SUPFAM" id="SSF53850">
    <property type="entry name" value="Periplasmic binding protein-like II"/>
    <property type="match status" value="1"/>
</dbReference>
<protein>
    <submittedName>
        <fullName evidence="6">Spermidine/putrescine import ABC transporter substrate-binding protein PotD</fullName>
    </submittedName>
</protein>
<evidence type="ECO:0000256" key="1">
    <source>
        <dbReference type="ARBA" id="ARBA00004418"/>
    </source>
</evidence>
<dbReference type="Proteomes" id="UP000570517">
    <property type="component" value="Unassembled WGS sequence"/>
</dbReference>
<evidence type="ECO:0000313" key="6">
    <source>
        <dbReference type="EMBL" id="NVN53061.1"/>
    </source>
</evidence>
<dbReference type="RefSeq" id="WP_178361286.1">
    <property type="nucleotide sequence ID" value="NZ_JABFYL010000048.1"/>
</dbReference>
<feature type="chain" id="PRO_5032516411" evidence="5">
    <location>
        <begin position="30"/>
        <end position="408"/>
    </location>
</feature>
<accession>A0A850PRT4</accession>